<reference evidence="8 9" key="1">
    <citation type="journal article" date="2011" name="Curr. Microbiol.">
        <title>Luteibacter jiangsuensis sp. nov.: a methamidophos-degrading bacterium isolated from a methamidophos-manufacturing factory.</title>
        <authorList>
            <person name="Wang L."/>
            <person name="Wang G.L."/>
            <person name="Li S.P."/>
            <person name="Jiang J.D."/>
        </authorList>
    </citation>
    <scope>NUCLEOTIDE SEQUENCE [LARGE SCALE GENOMIC DNA]</scope>
    <source>
        <strain evidence="8 9">CGMCC 1.10133</strain>
    </source>
</reference>
<accession>A0ABX0Q5Q6</accession>
<gene>
    <name evidence="6" type="primary">nnrD</name>
    <name evidence="8" type="ORF">HBF26_13310</name>
</gene>
<name>A0ABX0Q5Q6_9GAMM</name>
<sequence length="283" mass="29035">MMTAIRVTRSLLRGWPLPGPGTSKEDRGRIIVVGGSRRVPGAPLLSGEAALRAGAGKLMLMTGEPWALQTGLAMPEAGVAGVGVGEDGELGSLEAGMVELVRQAGAVLVGPGMATGASPASLQIARAAPLMVADAGSLHEDELRPAAGRLVMTPHVPEMADLMGMRPEEVSQRPAEIAVDAAAQFEAVVVLKGPTTWIAAPDGRLWVHEVDAPGLGTSGSGDVLAGILTGLLARGTDLVQASVWAVAVHGRAGRMAARHVGRLGFLARETLGYIPRILDTLSP</sequence>
<feature type="binding site" evidence="6">
    <location>
        <begin position="192"/>
        <end position="196"/>
    </location>
    <ligand>
        <name>AMP</name>
        <dbReference type="ChEBI" id="CHEBI:456215"/>
    </ligand>
</feature>
<dbReference type="PROSITE" id="PS51383">
    <property type="entry name" value="YJEF_C_3"/>
    <property type="match status" value="1"/>
</dbReference>
<dbReference type="PANTHER" id="PTHR12592">
    <property type="entry name" value="ATP-DEPENDENT (S)-NAD(P)H-HYDRATE DEHYDRATASE FAMILY MEMBER"/>
    <property type="match status" value="1"/>
</dbReference>
<feature type="binding site" evidence="6">
    <location>
        <position position="112"/>
    </location>
    <ligand>
        <name>(6S)-NADPHX</name>
        <dbReference type="ChEBI" id="CHEBI:64076"/>
    </ligand>
</feature>
<evidence type="ECO:0000256" key="1">
    <source>
        <dbReference type="ARBA" id="ARBA00022741"/>
    </source>
</evidence>
<comment type="caution">
    <text evidence="8">The sequence shown here is derived from an EMBL/GenBank/DDBJ whole genome shotgun (WGS) entry which is preliminary data.</text>
</comment>
<dbReference type="EC" id="4.2.1.136" evidence="6"/>
<feature type="binding site" evidence="6">
    <location>
        <position position="221"/>
    </location>
    <ligand>
        <name>AMP</name>
        <dbReference type="ChEBI" id="CHEBI:456215"/>
    </ligand>
</feature>
<feature type="domain" description="YjeF C-terminal" evidence="7">
    <location>
        <begin position="7"/>
        <end position="281"/>
    </location>
</feature>
<keyword evidence="9" id="KW-1185">Reference proteome</keyword>
<evidence type="ECO:0000313" key="8">
    <source>
        <dbReference type="EMBL" id="NID05873.1"/>
    </source>
</evidence>
<evidence type="ECO:0000256" key="5">
    <source>
        <dbReference type="ARBA" id="ARBA00023239"/>
    </source>
</evidence>
<organism evidence="8 9">
    <name type="scientific">Luteibacter jiangsuensis</name>
    <dbReference type="NCBI Taxonomy" id="637577"/>
    <lineage>
        <taxon>Bacteria</taxon>
        <taxon>Pseudomonadati</taxon>
        <taxon>Pseudomonadota</taxon>
        <taxon>Gammaproteobacteria</taxon>
        <taxon>Lysobacterales</taxon>
        <taxon>Rhodanobacteraceae</taxon>
        <taxon>Luteibacter</taxon>
    </lineage>
</organism>
<evidence type="ECO:0000259" key="7">
    <source>
        <dbReference type="PROSITE" id="PS51383"/>
    </source>
</evidence>
<feature type="binding site" evidence="6">
    <location>
        <position position="42"/>
    </location>
    <ligand>
        <name>(6S)-NADPHX</name>
        <dbReference type="ChEBI" id="CHEBI:64076"/>
    </ligand>
</feature>
<dbReference type="EMBL" id="JAAQQR010000005">
    <property type="protein sequence ID" value="NID05873.1"/>
    <property type="molecule type" value="Genomic_DNA"/>
</dbReference>
<evidence type="ECO:0000256" key="6">
    <source>
        <dbReference type="HAMAP-Rule" id="MF_01965"/>
    </source>
</evidence>
<feature type="binding site" evidence="6">
    <location>
        <position position="155"/>
    </location>
    <ligand>
        <name>(6S)-NADPHX</name>
        <dbReference type="ChEBI" id="CHEBI:64076"/>
    </ligand>
</feature>
<comment type="catalytic activity">
    <reaction evidence="6">
        <text>(6S)-NADHX + ADP = AMP + phosphate + NADH + H(+)</text>
        <dbReference type="Rhea" id="RHEA:32223"/>
        <dbReference type="ChEBI" id="CHEBI:15378"/>
        <dbReference type="ChEBI" id="CHEBI:43474"/>
        <dbReference type="ChEBI" id="CHEBI:57945"/>
        <dbReference type="ChEBI" id="CHEBI:64074"/>
        <dbReference type="ChEBI" id="CHEBI:456215"/>
        <dbReference type="ChEBI" id="CHEBI:456216"/>
        <dbReference type="EC" id="4.2.1.136"/>
    </reaction>
</comment>
<dbReference type="Gene3D" id="3.40.1190.20">
    <property type="match status" value="1"/>
</dbReference>
<comment type="subunit">
    <text evidence="6">Homotetramer.</text>
</comment>
<keyword evidence="2 6" id="KW-0067">ATP-binding</keyword>
<dbReference type="HAMAP" id="MF_01965">
    <property type="entry name" value="NADHX_dehydratase"/>
    <property type="match status" value="1"/>
</dbReference>
<evidence type="ECO:0000313" key="9">
    <source>
        <dbReference type="Proteomes" id="UP001429601"/>
    </source>
</evidence>
<keyword evidence="4 6" id="KW-0520">NAD</keyword>
<dbReference type="NCBIfam" id="TIGR00196">
    <property type="entry name" value="yjeF_cterm"/>
    <property type="match status" value="1"/>
</dbReference>
<dbReference type="PANTHER" id="PTHR12592:SF0">
    <property type="entry name" value="ATP-DEPENDENT (S)-NAD(P)H-HYDRATE DEHYDRATASE"/>
    <property type="match status" value="1"/>
</dbReference>
<evidence type="ECO:0000256" key="3">
    <source>
        <dbReference type="ARBA" id="ARBA00022857"/>
    </source>
</evidence>
<dbReference type="Proteomes" id="UP001429601">
    <property type="component" value="Unassembled WGS sequence"/>
</dbReference>
<dbReference type="InterPro" id="IPR029056">
    <property type="entry name" value="Ribokinase-like"/>
</dbReference>
<evidence type="ECO:0000256" key="4">
    <source>
        <dbReference type="ARBA" id="ARBA00023027"/>
    </source>
</evidence>
<dbReference type="CDD" id="cd01171">
    <property type="entry name" value="YXKO-related"/>
    <property type="match status" value="1"/>
</dbReference>
<dbReference type="Pfam" id="PF01256">
    <property type="entry name" value="Carb_kinase"/>
    <property type="match status" value="1"/>
</dbReference>
<feature type="binding site" evidence="6">
    <location>
        <position position="222"/>
    </location>
    <ligand>
        <name>(6S)-NADPHX</name>
        <dbReference type="ChEBI" id="CHEBI:64076"/>
    </ligand>
</feature>
<dbReference type="RefSeq" id="WP_167127267.1">
    <property type="nucleotide sequence ID" value="NZ_JAAQQR010000005.1"/>
</dbReference>
<comment type="similarity">
    <text evidence="6">Belongs to the NnrD/CARKD family.</text>
</comment>
<evidence type="ECO:0000256" key="2">
    <source>
        <dbReference type="ARBA" id="ARBA00022840"/>
    </source>
</evidence>
<proteinExistence type="inferred from homology"/>
<protein>
    <recommendedName>
        <fullName evidence="6">ADP-dependent (S)-NAD(P)H-hydrate dehydratase</fullName>
        <ecNumber evidence="6">4.2.1.136</ecNumber>
    </recommendedName>
    <alternativeName>
        <fullName evidence="6">ADP-dependent NAD(P)HX dehydratase</fullName>
    </alternativeName>
</protein>
<dbReference type="SUPFAM" id="SSF53613">
    <property type="entry name" value="Ribokinase-like"/>
    <property type="match status" value="1"/>
</dbReference>
<comment type="catalytic activity">
    <reaction evidence="6">
        <text>(6S)-NADPHX + ADP = AMP + phosphate + NADPH + H(+)</text>
        <dbReference type="Rhea" id="RHEA:32235"/>
        <dbReference type="ChEBI" id="CHEBI:15378"/>
        <dbReference type="ChEBI" id="CHEBI:43474"/>
        <dbReference type="ChEBI" id="CHEBI:57783"/>
        <dbReference type="ChEBI" id="CHEBI:64076"/>
        <dbReference type="ChEBI" id="CHEBI:456215"/>
        <dbReference type="ChEBI" id="CHEBI:456216"/>
        <dbReference type="EC" id="4.2.1.136"/>
    </reaction>
</comment>
<keyword evidence="3 6" id="KW-0521">NADP</keyword>
<keyword evidence="5 6" id="KW-0456">Lyase</keyword>
<keyword evidence="1 6" id="KW-0547">Nucleotide-binding</keyword>
<comment type="function">
    <text evidence="6">Catalyzes the dehydration of the S-form of NAD(P)HX at the expense of ADP, which is converted to AMP. Together with NAD(P)HX epimerase, which catalyzes the epimerization of the S- and R-forms, the enzyme allows the repair of both epimers of NAD(P)HX, a damaged form of NAD(P)H that is a result of enzymatic or heat-dependent hydration.</text>
</comment>
<comment type="cofactor">
    <cofactor evidence="6">
        <name>Mg(2+)</name>
        <dbReference type="ChEBI" id="CHEBI:18420"/>
    </cofactor>
</comment>
<dbReference type="InterPro" id="IPR000631">
    <property type="entry name" value="CARKD"/>
</dbReference>